<accession>A0ABT6FSL0</accession>
<dbReference type="Gene3D" id="2.60.40.3650">
    <property type="match status" value="1"/>
</dbReference>
<protein>
    <submittedName>
        <fullName evidence="3">PDZ domain-containing protein</fullName>
    </submittedName>
</protein>
<dbReference type="PROSITE" id="PS50106">
    <property type="entry name" value="PDZ"/>
    <property type="match status" value="1"/>
</dbReference>
<comment type="caution">
    <text evidence="3">The sequence shown here is derived from an EMBL/GenBank/DDBJ whole genome shotgun (WGS) entry which is preliminary data.</text>
</comment>
<dbReference type="SUPFAM" id="SSF50156">
    <property type="entry name" value="PDZ domain-like"/>
    <property type="match status" value="1"/>
</dbReference>
<sequence length="593" mass="67628">MKKTICTSLVFLISFLVNAQTPVKYAISFKNAVHHEAQISVVFPKTSSDSLHIRMSRSSPGRYALHEFAKNVYGVTATNEKGDTLKIVRHNPYEWVLVNPKGATIVNYTLFGNRGDGTYSQIDEIHAHLNIPATFMYADAFFSHPVEVTFNVREDLHWKVATQLPNKEGFTYTAPNFQYFFDSPTEISNYKKRSFTVDSNGKDYTIEFVLHDNSTEALLDTYFEKVKRIVLAEKDVFGALPDYDYGKYTFLACYVANASGDGMEHRNSTILTDREGLANGGMDGNIGTVSHEYFHSWNVERLRPKSLEPFNFSKANMSGELWFAEGFTSYYTNLILCRAGIISPEEYAKRLNGTFNYVWNSPAHEYFNPIEMSYQAPFVDAATSVDPVNRENTFISYYSYGSVLGLALDLSLRQNGLNLDDFMRKMWEAQGIEEDPYTIDDLHFNLSLYAGKSFADHFFNNYIYKSKMPDYAVLFESVGFNFTQDENKPYTGMYIKGNTIVRNAQKESPAYKAGLENGDVILAIDGTTVDNAQTIDKIISEKKVGDVIKVKYSRYGEEKTTNLTLQSDPTYHISFNEKAKRKIEKHRETWLKQ</sequence>
<evidence type="ECO:0000256" key="1">
    <source>
        <dbReference type="SAM" id="SignalP"/>
    </source>
</evidence>
<feature type="domain" description="PDZ" evidence="2">
    <location>
        <begin position="479"/>
        <end position="556"/>
    </location>
</feature>
<dbReference type="InterPro" id="IPR036034">
    <property type="entry name" value="PDZ_sf"/>
</dbReference>
<dbReference type="InterPro" id="IPR001478">
    <property type="entry name" value="PDZ"/>
</dbReference>
<dbReference type="InterPro" id="IPR007963">
    <property type="entry name" value="Peptidase_M61_catalytic"/>
</dbReference>
<dbReference type="PIRSF" id="PIRSF016493">
    <property type="entry name" value="Glycyl_aminpptds"/>
    <property type="match status" value="1"/>
</dbReference>
<evidence type="ECO:0000259" key="2">
    <source>
        <dbReference type="PROSITE" id="PS50106"/>
    </source>
</evidence>
<keyword evidence="1" id="KW-0732">Signal</keyword>
<dbReference type="EMBL" id="JAPMUA010000003">
    <property type="protein sequence ID" value="MDG3586257.1"/>
    <property type="molecule type" value="Genomic_DNA"/>
</dbReference>
<dbReference type="Gene3D" id="2.30.42.10">
    <property type="match status" value="1"/>
</dbReference>
<dbReference type="RefSeq" id="WP_277899835.1">
    <property type="nucleotide sequence ID" value="NZ_JAPMUA010000003.1"/>
</dbReference>
<dbReference type="InterPro" id="IPR024191">
    <property type="entry name" value="Peptidase_M61"/>
</dbReference>
<dbReference type="InterPro" id="IPR027268">
    <property type="entry name" value="Peptidase_M4/M1_CTD_sf"/>
</dbReference>
<evidence type="ECO:0000313" key="4">
    <source>
        <dbReference type="Proteomes" id="UP001153642"/>
    </source>
</evidence>
<dbReference type="InterPro" id="IPR040756">
    <property type="entry name" value="Peptidase_M61_N"/>
</dbReference>
<reference evidence="3" key="1">
    <citation type="submission" date="2022-11" db="EMBL/GenBank/DDBJ databases">
        <title>High-quality draft genome sequence of Galbibacter sp. strain CMA-7.</title>
        <authorList>
            <person name="Wei L."/>
            <person name="Dong C."/>
            <person name="Shao Z."/>
        </authorList>
    </citation>
    <scope>NUCLEOTIDE SEQUENCE</scope>
    <source>
        <strain evidence="3">CMA-7</strain>
    </source>
</reference>
<keyword evidence="4" id="KW-1185">Reference proteome</keyword>
<name>A0ABT6FSL0_9FLAO</name>
<proteinExistence type="predicted"/>
<feature type="signal peptide" evidence="1">
    <location>
        <begin position="1"/>
        <end position="19"/>
    </location>
</feature>
<feature type="chain" id="PRO_5047216741" evidence="1">
    <location>
        <begin position="20"/>
        <end position="593"/>
    </location>
</feature>
<dbReference type="SMART" id="SM00228">
    <property type="entry name" value="PDZ"/>
    <property type="match status" value="1"/>
</dbReference>
<dbReference type="Pfam" id="PF05299">
    <property type="entry name" value="Peptidase_M61"/>
    <property type="match status" value="1"/>
</dbReference>
<organism evidence="3 4">
    <name type="scientific">Galbibacter pacificus</name>
    <dbReference type="NCBI Taxonomy" id="2996052"/>
    <lineage>
        <taxon>Bacteria</taxon>
        <taxon>Pseudomonadati</taxon>
        <taxon>Bacteroidota</taxon>
        <taxon>Flavobacteriia</taxon>
        <taxon>Flavobacteriales</taxon>
        <taxon>Flavobacteriaceae</taxon>
        <taxon>Galbibacter</taxon>
    </lineage>
</organism>
<dbReference type="Pfam" id="PF13180">
    <property type="entry name" value="PDZ_2"/>
    <property type="match status" value="1"/>
</dbReference>
<dbReference type="Proteomes" id="UP001153642">
    <property type="component" value="Unassembled WGS sequence"/>
</dbReference>
<dbReference type="Pfam" id="PF17899">
    <property type="entry name" value="Peptidase_M61_N"/>
    <property type="match status" value="1"/>
</dbReference>
<evidence type="ECO:0000313" key="3">
    <source>
        <dbReference type="EMBL" id="MDG3586257.1"/>
    </source>
</evidence>
<dbReference type="SUPFAM" id="SSF55486">
    <property type="entry name" value="Metalloproteases ('zincins'), catalytic domain"/>
    <property type="match status" value="1"/>
</dbReference>
<gene>
    <name evidence="3" type="ORF">OSR52_10280</name>
</gene>
<dbReference type="Gene3D" id="1.10.390.10">
    <property type="entry name" value="Neutral Protease Domain 2"/>
    <property type="match status" value="1"/>
</dbReference>